<keyword evidence="2" id="KW-1185">Reference proteome</keyword>
<evidence type="ECO:0000313" key="1">
    <source>
        <dbReference type="EMBL" id="TCJ14431.1"/>
    </source>
</evidence>
<dbReference type="AlphaFoldDB" id="A0A4R1BBN6"/>
<organism evidence="1 2">
    <name type="scientific">Flaviaesturariibacter flavus</name>
    <dbReference type="NCBI Taxonomy" id="2502780"/>
    <lineage>
        <taxon>Bacteria</taxon>
        <taxon>Pseudomonadati</taxon>
        <taxon>Bacteroidota</taxon>
        <taxon>Chitinophagia</taxon>
        <taxon>Chitinophagales</taxon>
        <taxon>Chitinophagaceae</taxon>
        <taxon>Flaviaestuariibacter</taxon>
    </lineage>
</organism>
<protein>
    <submittedName>
        <fullName evidence="1">Uncharacterized protein</fullName>
    </submittedName>
</protein>
<reference evidence="1 2" key="1">
    <citation type="submission" date="2019-03" db="EMBL/GenBank/DDBJ databases">
        <authorList>
            <person name="Kim M.K.M."/>
        </authorList>
    </citation>
    <scope>NUCLEOTIDE SEQUENCE [LARGE SCALE GENOMIC DNA]</scope>
    <source>
        <strain evidence="1 2">17J68-12</strain>
    </source>
</reference>
<dbReference type="Proteomes" id="UP000295334">
    <property type="component" value="Unassembled WGS sequence"/>
</dbReference>
<gene>
    <name evidence="1" type="ORF">EPD60_10600</name>
</gene>
<comment type="caution">
    <text evidence="1">The sequence shown here is derived from an EMBL/GenBank/DDBJ whole genome shotgun (WGS) entry which is preliminary data.</text>
</comment>
<dbReference type="RefSeq" id="WP_207896608.1">
    <property type="nucleotide sequence ID" value="NZ_SJZI01000042.1"/>
</dbReference>
<sequence length="65" mass="7329">MMEIVKIQFQTPQDFQRFRKLALERVVSVNIAELSMICHCFMSDIANAINLFGATITDAPIRPSG</sequence>
<accession>A0A4R1BBN6</accession>
<proteinExistence type="predicted"/>
<dbReference type="EMBL" id="SJZI01000042">
    <property type="protein sequence ID" value="TCJ14431.1"/>
    <property type="molecule type" value="Genomic_DNA"/>
</dbReference>
<evidence type="ECO:0000313" key="2">
    <source>
        <dbReference type="Proteomes" id="UP000295334"/>
    </source>
</evidence>
<name>A0A4R1BBN6_9BACT</name>